<evidence type="ECO:0000256" key="3">
    <source>
        <dbReference type="ARBA" id="ARBA00022723"/>
    </source>
</evidence>
<dbReference type="EMBL" id="DYXT01000040">
    <property type="protein sequence ID" value="HJE39662.1"/>
    <property type="molecule type" value="Genomic_DNA"/>
</dbReference>
<name>A0A4Q0U7Y2_9BACT</name>
<reference evidence="9" key="1">
    <citation type="journal article" date="2021" name="PeerJ">
        <title>Extensive microbial diversity within the chicken gut microbiome revealed by metagenomics and culture.</title>
        <authorList>
            <person name="Gilroy R."/>
            <person name="Ravi A."/>
            <person name="Getino M."/>
            <person name="Pursley I."/>
            <person name="Horton D.L."/>
            <person name="Alikhan N.F."/>
            <person name="Baker D."/>
            <person name="Gharbi K."/>
            <person name="Hall N."/>
            <person name="Watson M."/>
            <person name="Adriaenssens E.M."/>
            <person name="Foster-Nyarko E."/>
            <person name="Jarju S."/>
            <person name="Secka A."/>
            <person name="Antonio M."/>
            <person name="Oren A."/>
            <person name="Chaudhuri R.R."/>
            <person name="La Ragione R."/>
            <person name="Hildebrand F."/>
            <person name="Pallen M.J."/>
        </authorList>
    </citation>
    <scope>NUCLEOTIDE SEQUENCE</scope>
    <source>
        <strain evidence="9">4100</strain>
    </source>
</reference>
<evidence type="ECO:0000256" key="6">
    <source>
        <dbReference type="ARBA" id="ARBA00023014"/>
    </source>
</evidence>
<dbReference type="GO" id="GO:0051539">
    <property type="term" value="F:4 iron, 4 sulfur cluster binding"/>
    <property type="evidence" value="ECO:0007669"/>
    <property type="project" value="UniProtKB-KW"/>
</dbReference>
<keyword evidence="5" id="KW-0408">Iron</keyword>
<dbReference type="Gene3D" id="3.30.70.20">
    <property type="match status" value="1"/>
</dbReference>
<evidence type="ECO:0000313" key="10">
    <source>
        <dbReference type="Proteomes" id="UP000711407"/>
    </source>
</evidence>
<evidence type="ECO:0000313" key="9">
    <source>
        <dbReference type="EMBL" id="HJE39662.1"/>
    </source>
</evidence>
<comment type="caution">
    <text evidence="9">The sequence shown here is derived from an EMBL/GenBank/DDBJ whole genome shotgun (WGS) entry which is preliminary data.</text>
</comment>
<protein>
    <submittedName>
        <fullName evidence="9">4Fe-4S binding protein</fullName>
    </submittedName>
</protein>
<feature type="transmembrane region" description="Helical" evidence="8">
    <location>
        <begin position="153"/>
        <end position="175"/>
    </location>
</feature>
<evidence type="ECO:0000256" key="4">
    <source>
        <dbReference type="ARBA" id="ARBA00022982"/>
    </source>
</evidence>
<sequence>MKKSTLKTIRIMVSSVIFVSLTLLFTVPATWICAHLYGFQAIQWLPAAMSFSLAICIIWLVVTLLFGRIYCSSVCPLGTWQDICSHLGCRSRGKGVTQGWYHYRPPLSMIRNIVVIITFASLLVGITFIAAFLDPSSIFHRACSTILSPTVRGIPPWIAGSISGFILSVCMMTIISIMSWKRGRMWCNSFCPVGTALGYVSRHAVMRIDIDTDRCTQCRKCEHVCKSECIDLTSHTVDGSRCVNCFNCINVCDDDAIHYTYTRKQLSIPMMQKVNGPKTAATLNRPASSAQCTSQRRTDK</sequence>
<keyword evidence="4" id="KW-0249">Electron transport</keyword>
<keyword evidence="6" id="KW-0411">Iron-sulfur</keyword>
<feature type="region of interest" description="Disordered" evidence="7">
    <location>
        <begin position="278"/>
        <end position="300"/>
    </location>
</feature>
<evidence type="ECO:0000256" key="5">
    <source>
        <dbReference type="ARBA" id="ARBA00023004"/>
    </source>
</evidence>
<dbReference type="SUPFAM" id="SSF54862">
    <property type="entry name" value="4Fe-4S ferredoxins"/>
    <property type="match status" value="1"/>
</dbReference>
<dbReference type="Proteomes" id="UP000711407">
    <property type="component" value="Unassembled WGS sequence"/>
</dbReference>
<dbReference type="Pfam" id="PF12801">
    <property type="entry name" value="Fer4_5"/>
    <property type="match status" value="2"/>
</dbReference>
<keyword evidence="8" id="KW-0812">Transmembrane</keyword>
<feature type="transmembrane region" description="Helical" evidence="8">
    <location>
        <begin position="113"/>
        <end position="133"/>
    </location>
</feature>
<dbReference type="GO" id="GO:0046872">
    <property type="term" value="F:metal ion binding"/>
    <property type="evidence" value="ECO:0007669"/>
    <property type="project" value="UniProtKB-KW"/>
</dbReference>
<keyword evidence="8" id="KW-1133">Transmembrane helix</keyword>
<gene>
    <name evidence="9" type="ORF">K8V47_07915</name>
</gene>
<dbReference type="GO" id="GO:0005886">
    <property type="term" value="C:plasma membrane"/>
    <property type="evidence" value="ECO:0007669"/>
    <property type="project" value="TreeGrafter"/>
</dbReference>
<organism evidence="9 10">
    <name type="scientific">Candidatus Amulumruptor caecigallinarius</name>
    <dbReference type="NCBI Taxonomy" id="2109911"/>
    <lineage>
        <taxon>Bacteria</taxon>
        <taxon>Pseudomonadati</taxon>
        <taxon>Bacteroidota</taxon>
        <taxon>Bacteroidia</taxon>
        <taxon>Bacteroidales</taxon>
        <taxon>Muribaculaceae</taxon>
        <taxon>Candidatus Amulumruptor</taxon>
    </lineage>
</organism>
<dbReference type="AlphaFoldDB" id="A0A4Q0U7Y2"/>
<keyword evidence="8" id="KW-0472">Membrane</keyword>
<dbReference type="InterPro" id="IPR051684">
    <property type="entry name" value="Electron_Trans/Redox"/>
</dbReference>
<evidence type="ECO:0000256" key="7">
    <source>
        <dbReference type="SAM" id="MobiDB-lite"/>
    </source>
</evidence>
<feature type="transmembrane region" description="Helical" evidence="8">
    <location>
        <begin position="12"/>
        <end position="38"/>
    </location>
</feature>
<accession>A0A4Q0U7Y2</accession>
<dbReference type="PANTHER" id="PTHR30176">
    <property type="entry name" value="FERREDOXIN-TYPE PROTEIN NAPH"/>
    <property type="match status" value="1"/>
</dbReference>
<reference evidence="9" key="2">
    <citation type="submission" date="2021-09" db="EMBL/GenBank/DDBJ databases">
        <authorList>
            <person name="Gilroy R."/>
        </authorList>
    </citation>
    <scope>NUCLEOTIDE SEQUENCE</scope>
    <source>
        <strain evidence="9">4100</strain>
    </source>
</reference>
<keyword evidence="2" id="KW-0004">4Fe-4S</keyword>
<dbReference type="PANTHER" id="PTHR30176:SF3">
    <property type="entry name" value="FERREDOXIN-TYPE PROTEIN NAPH"/>
    <property type="match status" value="1"/>
</dbReference>
<keyword evidence="3" id="KW-0479">Metal-binding</keyword>
<dbReference type="InterPro" id="IPR017896">
    <property type="entry name" value="4Fe4S_Fe-S-bd"/>
</dbReference>
<dbReference type="PROSITE" id="PS51379">
    <property type="entry name" value="4FE4S_FER_2"/>
    <property type="match status" value="2"/>
</dbReference>
<evidence type="ECO:0000256" key="8">
    <source>
        <dbReference type="SAM" id="Phobius"/>
    </source>
</evidence>
<feature type="transmembrane region" description="Helical" evidence="8">
    <location>
        <begin position="44"/>
        <end position="66"/>
    </location>
</feature>
<feature type="compositionally biased region" description="Polar residues" evidence="7">
    <location>
        <begin position="281"/>
        <end position="300"/>
    </location>
</feature>
<evidence type="ECO:0000256" key="1">
    <source>
        <dbReference type="ARBA" id="ARBA00022448"/>
    </source>
</evidence>
<evidence type="ECO:0000256" key="2">
    <source>
        <dbReference type="ARBA" id="ARBA00022485"/>
    </source>
</evidence>
<proteinExistence type="predicted"/>
<keyword evidence="1" id="KW-0813">Transport</keyword>